<gene>
    <name evidence="3" type="ORF">EJ357_14445</name>
</gene>
<keyword evidence="2" id="KW-0472">Membrane</keyword>
<evidence type="ECO:0000313" key="3">
    <source>
        <dbReference type="EMBL" id="AZQ34525.1"/>
    </source>
</evidence>
<accession>A0A3Q9ERV6</accession>
<dbReference type="RefSeq" id="WP_126392003.1">
    <property type="nucleotide sequence ID" value="NZ_CP034539.1"/>
</dbReference>
<feature type="transmembrane region" description="Helical" evidence="2">
    <location>
        <begin position="318"/>
        <end position="337"/>
    </location>
</feature>
<dbReference type="OrthoDB" id="3423972at2"/>
<dbReference type="AlphaFoldDB" id="A0A3Q9ERV6"/>
<evidence type="ECO:0000256" key="2">
    <source>
        <dbReference type="SAM" id="Phobius"/>
    </source>
</evidence>
<dbReference type="KEGG" id="scya:EJ357_14445"/>
<dbReference type="EMBL" id="CP034539">
    <property type="protein sequence ID" value="AZQ34525.1"/>
    <property type="molecule type" value="Genomic_DNA"/>
</dbReference>
<feature type="region of interest" description="Disordered" evidence="1">
    <location>
        <begin position="344"/>
        <end position="366"/>
    </location>
</feature>
<organism evidence="3 4">
    <name type="scientific">Streptomyces cyaneochromogenes</name>
    <dbReference type="NCBI Taxonomy" id="2496836"/>
    <lineage>
        <taxon>Bacteria</taxon>
        <taxon>Bacillati</taxon>
        <taxon>Actinomycetota</taxon>
        <taxon>Actinomycetes</taxon>
        <taxon>Kitasatosporales</taxon>
        <taxon>Streptomycetaceae</taxon>
        <taxon>Streptomyces</taxon>
    </lineage>
</organism>
<feature type="transmembrane region" description="Helical" evidence="2">
    <location>
        <begin position="253"/>
        <end position="271"/>
    </location>
</feature>
<proteinExistence type="predicted"/>
<dbReference type="Proteomes" id="UP000280298">
    <property type="component" value="Chromosome"/>
</dbReference>
<keyword evidence="2" id="KW-0812">Transmembrane</keyword>
<keyword evidence="2" id="KW-1133">Transmembrane helix</keyword>
<feature type="compositionally biased region" description="Pro residues" evidence="1">
    <location>
        <begin position="346"/>
        <end position="360"/>
    </location>
</feature>
<keyword evidence="4" id="KW-1185">Reference proteome</keyword>
<feature type="transmembrane region" description="Helical" evidence="2">
    <location>
        <begin position="283"/>
        <end position="306"/>
    </location>
</feature>
<evidence type="ECO:0000313" key="4">
    <source>
        <dbReference type="Proteomes" id="UP000280298"/>
    </source>
</evidence>
<feature type="transmembrane region" description="Helical" evidence="2">
    <location>
        <begin position="218"/>
        <end position="241"/>
    </location>
</feature>
<evidence type="ECO:0000256" key="1">
    <source>
        <dbReference type="SAM" id="MobiDB-lite"/>
    </source>
</evidence>
<protein>
    <submittedName>
        <fullName evidence="3">Uncharacterized protein</fullName>
    </submittedName>
</protein>
<sequence>MVSSDRARPVVAIVGSFEPGRSYTPELKRPDAAPAACRELGRQLAAAGYDLAVFSAKPKYVEYDVVQGYAQEADGAGTVFLHVPRHRDHDFGLPQGSAAQVRLVRDTGPEWEVSFYRTLLSCDAAMLVGGAQSTRVAGVIALSQRIPLLPVAAFGGGASQVWANLDKVRNDTTDDDIVLLGQDWRADSARRLVQCLDRQRARRAQWQREGDRSARRSLLSAGLGTAVALLLLVCSLLGFVLAGEPGPATGLRLAVLVVTPLLAAMAGAVIRSSFETADQWPRAAVRGLGAGVVSVLLYVASQLLTVPSLLDELDVRRLLFFTLPLGFSAGFTFDLVFERLRSGAAPDPPALPGGPPPGPGPTDRSY</sequence>
<reference evidence="3 4" key="1">
    <citation type="journal article" date="2019" name="Int. J. Syst. Evol. Microbiol.">
        <title>Streptomyces cyaneochromogenes sp. nov., a blue pigment-producing actinomycete from manganese-contaminated soil.</title>
        <authorList>
            <person name="Tang X."/>
            <person name="Zhao J."/>
            <person name="Li K."/>
            <person name="Chen Z."/>
            <person name="Sun Y."/>
            <person name="Gao J."/>
        </authorList>
    </citation>
    <scope>NUCLEOTIDE SEQUENCE [LARGE SCALE GENOMIC DNA]</scope>
    <source>
        <strain evidence="3 4">MK-45</strain>
    </source>
</reference>
<name>A0A3Q9ERV6_9ACTN</name>